<evidence type="ECO:0000313" key="1">
    <source>
        <dbReference type="EMBL" id="MEE4545119.1"/>
    </source>
</evidence>
<gene>
    <name evidence="1" type="ORF">V2S66_24515</name>
</gene>
<name>A0ABU7PIJ3_9ACTN</name>
<reference evidence="1 2" key="1">
    <citation type="submission" date="2023-12" db="EMBL/GenBank/DDBJ databases">
        <title>Streptomyces sp. V4-01.</title>
        <authorList>
            <person name="Somphong A."/>
            <person name="Phongsopitanun W."/>
        </authorList>
    </citation>
    <scope>NUCLEOTIDE SEQUENCE [LARGE SCALE GENOMIC DNA]</scope>
    <source>
        <strain evidence="1 2">V4-01</strain>
    </source>
</reference>
<evidence type="ECO:0000313" key="2">
    <source>
        <dbReference type="Proteomes" id="UP001344658"/>
    </source>
</evidence>
<protein>
    <submittedName>
        <fullName evidence="1">Uncharacterized protein</fullName>
    </submittedName>
</protein>
<proteinExistence type="predicted"/>
<dbReference type="RefSeq" id="WP_330798473.1">
    <property type="nucleotide sequence ID" value="NZ_JAZEWV010000025.1"/>
</dbReference>
<dbReference type="Proteomes" id="UP001344658">
    <property type="component" value="Unassembled WGS sequence"/>
</dbReference>
<accession>A0ABU7PIJ3</accession>
<comment type="caution">
    <text evidence="1">The sequence shown here is derived from an EMBL/GenBank/DDBJ whole genome shotgun (WGS) entry which is preliminary data.</text>
</comment>
<organism evidence="1 2">
    <name type="scientific">Actinacidiphila polyblastidii</name>
    <dbReference type="NCBI Taxonomy" id="3110430"/>
    <lineage>
        <taxon>Bacteria</taxon>
        <taxon>Bacillati</taxon>
        <taxon>Actinomycetota</taxon>
        <taxon>Actinomycetes</taxon>
        <taxon>Kitasatosporales</taxon>
        <taxon>Streptomycetaceae</taxon>
        <taxon>Actinacidiphila</taxon>
    </lineage>
</organism>
<dbReference type="EMBL" id="JAZEWV010000025">
    <property type="protein sequence ID" value="MEE4545119.1"/>
    <property type="molecule type" value="Genomic_DNA"/>
</dbReference>
<sequence length="262" mass="26612">MDAEGTARGGRGGAAASALVPARPAGAVPASSAAALPADGPSYRISLTLPPQTVRELAAGGFRLCLMHAVRCDTADGVPLVWATTSGYAPTTVLAWTASPYGYAATGSAQGGPIEALDMRPVALGQLLDVAANALTSLDPAPGDPRYVTVRSSAATPMACGTAQRPPVGSDVPAPYCSFPLHRGAFVFLAPLPRVALAFTALPLTAGTAVRHLPGPTVLADLEAGGRVELAYDIDTGWSWQDPRVTAVPLDGLRRALVVPTG</sequence>
<keyword evidence="2" id="KW-1185">Reference proteome</keyword>